<protein>
    <recommendedName>
        <fullName evidence="1">glutathione gamma-glutamylcysteinyltransferase</fullName>
        <ecNumber evidence="1">2.3.2.15</ecNumber>
    </recommendedName>
</protein>
<dbReference type="PROSITE" id="PS51443">
    <property type="entry name" value="PCS"/>
    <property type="match status" value="1"/>
</dbReference>
<dbReference type="FunFam" id="3.90.70.30:FF:000001">
    <property type="entry name" value="Glutathione gamma-glutamylcysteinyltransferase 1"/>
    <property type="match status" value="1"/>
</dbReference>
<evidence type="ECO:0000256" key="4">
    <source>
        <dbReference type="ARBA" id="ARBA00022723"/>
    </source>
</evidence>
<evidence type="ECO:0000256" key="3">
    <source>
        <dbReference type="ARBA" id="ARBA00022679"/>
    </source>
</evidence>
<dbReference type="Proteomes" id="UP001165065">
    <property type="component" value="Unassembled WGS sequence"/>
</dbReference>
<organism evidence="6 7">
    <name type="scientific">Triparma columacea</name>
    <dbReference type="NCBI Taxonomy" id="722753"/>
    <lineage>
        <taxon>Eukaryota</taxon>
        <taxon>Sar</taxon>
        <taxon>Stramenopiles</taxon>
        <taxon>Ochrophyta</taxon>
        <taxon>Bolidophyceae</taxon>
        <taxon>Parmales</taxon>
        <taxon>Triparmaceae</taxon>
        <taxon>Triparma</taxon>
    </lineage>
</organism>
<gene>
    <name evidence="6" type="ORF">TrCOL_g2135</name>
</gene>
<proteinExistence type="predicted"/>
<dbReference type="InterPro" id="IPR038765">
    <property type="entry name" value="Papain-like_cys_pep_sf"/>
</dbReference>
<dbReference type="EC" id="2.3.2.15" evidence="1"/>
<dbReference type="Pfam" id="PF05023">
    <property type="entry name" value="Phytochelatin"/>
    <property type="match status" value="1"/>
</dbReference>
<dbReference type="GO" id="GO:0046938">
    <property type="term" value="P:phytochelatin biosynthetic process"/>
    <property type="evidence" value="ECO:0007669"/>
    <property type="project" value="InterPro"/>
</dbReference>
<evidence type="ECO:0000256" key="1">
    <source>
        <dbReference type="ARBA" id="ARBA00012468"/>
    </source>
</evidence>
<dbReference type="InterPro" id="IPR038156">
    <property type="entry name" value="PCS_N_sf"/>
</dbReference>
<accession>A0A9W7GIC8</accession>
<comment type="caution">
    <text evidence="6">The sequence shown here is derived from an EMBL/GenBank/DDBJ whole genome shotgun (WGS) entry which is preliminary data.</text>
</comment>
<keyword evidence="7" id="KW-1185">Reference proteome</keyword>
<dbReference type="InterPro" id="IPR007719">
    <property type="entry name" value="PCS_N"/>
</dbReference>
<dbReference type="AlphaFoldDB" id="A0A9W7GIC8"/>
<dbReference type="GO" id="GO:0016756">
    <property type="term" value="F:glutathione gamma-glutamylcysteinyltransferase activity"/>
    <property type="evidence" value="ECO:0007669"/>
    <property type="project" value="UniProtKB-EC"/>
</dbReference>
<dbReference type="GO" id="GO:0046872">
    <property type="term" value="F:metal ion binding"/>
    <property type="evidence" value="ECO:0007669"/>
    <property type="project" value="UniProtKB-KW"/>
</dbReference>
<dbReference type="GO" id="GO:0010038">
    <property type="term" value="P:response to metal ion"/>
    <property type="evidence" value="ECO:0007669"/>
    <property type="project" value="InterPro"/>
</dbReference>
<dbReference type="Gene3D" id="3.90.70.30">
    <property type="entry name" value="Phytochelatin synthase, N-terminal domain"/>
    <property type="match status" value="1"/>
</dbReference>
<dbReference type="PANTHER" id="PTHR33447">
    <property type="entry name" value="GLUTATHIONE GAMMA-GLUTAMYLCYSTEINYLTRANSFERASE"/>
    <property type="match status" value="1"/>
</dbReference>
<dbReference type="InterPro" id="IPR040409">
    <property type="entry name" value="PCS-like"/>
</dbReference>
<reference evidence="7" key="1">
    <citation type="journal article" date="2023" name="Commun. Biol.">
        <title>Genome analysis of Parmales, the sister group of diatoms, reveals the evolutionary specialization of diatoms from phago-mixotrophs to photoautotrophs.</title>
        <authorList>
            <person name="Ban H."/>
            <person name="Sato S."/>
            <person name="Yoshikawa S."/>
            <person name="Yamada K."/>
            <person name="Nakamura Y."/>
            <person name="Ichinomiya M."/>
            <person name="Sato N."/>
            <person name="Blanc-Mathieu R."/>
            <person name="Endo H."/>
            <person name="Kuwata A."/>
            <person name="Ogata H."/>
        </authorList>
    </citation>
    <scope>NUCLEOTIDE SEQUENCE [LARGE SCALE GENOMIC DNA]</scope>
</reference>
<keyword evidence="2" id="KW-0104">Cadmium</keyword>
<evidence type="ECO:0000313" key="7">
    <source>
        <dbReference type="Proteomes" id="UP001165065"/>
    </source>
</evidence>
<evidence type="ECO:0000256" key="2">
    <source>
        <dbReference type="ARBA" id="ARBA00022539"/>
    </source>
</evidence>
<dbReference type="SUPFAM" id="SSF54001">
    <property type="entry name" value="Cysteine proteinases"/>
    <property type="match status" value="1"/>
</dbReference>
<name>A0A9W7GIC8_9STRA</name>
<evidence type="ECO:0000259" key="5">
    <source>
        <dbReference type="PROSITE" id="PS51443"/>
    </source>
</evidence>
<feature type="domain" description="Peptidase C83" evidence="5">
    <location>
        <begin position="1"/>
        <end position="237"/>
    </location>
</feature>
<dbReference type="OrthoDB" id="448954at2759"/>
<evidence type="ECO:0000313" key="6">
    <source>
        <dbReference type="EMBL" id="GMI46289.1"/>
    </source>
</evidence>
<keyword evidence="4" id="KW-0479">Metal-binding</keyword>
<dbReference type="EMBL" id="BRYA01000291">
    <property type="protein sequence ID" value="GMI46289.1"/>
    <property type="molecule type" value="Genomic_DNA"/>
</dbReference>
<sequence>MKYSFHRRELPCPPAISFSSPEGRSIFMSALTSGGGESYYDLISHFVTQGKPAFCGLSTLVIVLNALNIDPRRSWRGSPWRYFDEEHLNCCSALDIVEEQGITFSTFVCLCKCQGLTCNYTFHDAVPTPQFVSLFRAAIKECCSTPCCSVPTPDCSKTRSYLVVSYSRKELLQTGDGHFSPIGAYDVASDMVLVLDTARFKYPPHWIKVEKLCAAMGREDPTSSRSRGFAVLSYTSAASTAISTLVSIDVQSDSWRERVKSLPEPPLDLWNLMEHICENGGILEFLTPCLNPVVTSEVEECREIISQVEATSQYGVVSSWPEGVRSQLASMRKDDRCCDATQTHLPIPPLVLFTLLGLALSPPPETPFPSKLSEEIAAIKSILSSL</sequence>
<keyword evidence="3" id="KW-0808">Transferase</keyword>